<evidence type="ECO:0000313" key="1">
    <source>
        <dbReference type="EMBL" id="KAF2188339.1"/>
    </source>
</evidence>
<evidence type="ECO:0000313" key="2">
    <source>
        <dbReference type="Proteomes" id="UP000800200"/>
    </source>
</evidence>
<organism evidence="1 2">
    <name type="scientific">Zopfia rhizophila CBS 207.26</name>
    <dbReference type="NCBI Taxonomy" id="1314779"/>
    <lineage>
        <taxon>Eukaryota</taxon>
        <taxon>Fungi</taxon>
        <taxon>Dikarya</taxon>
        <taxon>Ascomycota</taxon>
        <taxon>Pezizomycotina</taxon>
        <taxon>Dothideomycetes</taxon>
        <taxon>Dothideomycetes incertae sedis</taxon>
        <taxon>Zopfiaceae</taxon>
        <taxon>Zopfia</taxon>
    </lineage>
</organism>
<reference evidence="1" key="1">
    <citation type="journal article" date="2020" name="Stud. Mycol.">
        <title>101 Dothideomycetes genomes: a test case for predicting lifestyles and emergence of pathogens.</title>
        <authorList>
            <person name="Haridas S."/>
            <person name="Albert R."/>
            <person name="Binder M."/>
            <person name="Bloem J."/>
            <person name="Labutti K."/>
            <person name="Salamov A."/>
            <person name="Andreopoulos B."/>
            <person name="Baker S."/>
            <person name="Barry K."/>
            <person name="Bills G."/>
            <person name="Bluhm B."/>
            <person name="Cannon C."/>
            <person name="Castanera R."/>
            <person name="Culley D."/>
            <person name="Daum C."/>
            <person name="Ezra D."/>
            <person name="Gonzalez J."/>
            <person name="Henrissat B."/>
            <person name="Kuo A."/>
            <person name="Liang C."/>
            <person name="Lipzen A."/>
            <person name="Lutzoni F."/>
            <person name="Magnuson J."/>
            <person name="Mondo S."/>
            <person name="Nolan M."/>
            <person name="Ohm R."/>
            <person name="Pangilinan J."/>
            <person name="Park H.-J."/>
            <person name="Ramirez L."/>
            <person name="Alfaro M."/>
            <person name="Sun H."/>
            <person name="Tritt A."/>
            <person name="Yoshinaga Y."/>
            <person name="Zwiers L.-H."/>
            <person name="Turgeon B."/>
            <person name="Goodwin S."/>
            <person name="Spatafora J."/>
            <person name="Crous P."/>
            <person name="Grigoriev I."/>
        </authorList>
    </citation>
    <scope>NUCLEOTIDE SEQUENCE</scope>
    <source>
        <strain evidence="1">CBS 207.26</strain>
    </source>
</reference>
<dbReference type="OrthoDB" id="1658288at2759"/>
<protein>
    <recommendedName>
        <fullName evidence="3">NB-ARC domain-containing protein</fullName>
    </recommendedName>
</protein>
<proteinExistence type="predicted"/>
<sequence>KSQLAIEHCYQTTDRSPETWVFGVYASNMERIEQGYRDIADRVKLPGRNDPQVDVFELVYSWLRNEKNRKWLLVLDNANDIAALFRPPGNSEQSRVSGGDGASSRYFSMYLPQSKIGSVLVTSRTRTALPTSSGAGIDSTCSCAGGGVHPTTSTEIFSAAVLGGVPRATREGQVY</sequence>
<feature type="non-terminal residue" evidence="1">
    <location>
        <position position="1"/>
    </location>
</feature>
<gene>
    <name evidence="1" type="ORF">K469DRAFT_566291</name>
</gene>
<name>A0A6A6ECP5_9PEZI</name>
<accession>A0A6A6ECP5</accession>
<dbReference type="InterPro" id="IPR027417">
    <property type="entry name" value="P-loop_NTPase"/>
</dbReference>
<dbReference type="Proteomes" id="UP000800200">
    <property type="component" value="Unassembled WGS sequence"/>
</dbReference>
<dbReference type="AlphaFoldDB" id="A0A6A6ECP5"/>
<dbReference type="Gene3D" id="3.40.50.300">
    <property type="entry name" value="P-loop containing nucleotide triphosphate hydrolases"/>
    <property type="match status" value="1"/>
</dbReference>
<evidence type="ECO:0008006" key="3">
    <source>
        <dbReference type="Google" id="ProtNLM"/>
    </source>
</evidence>
<keyword evidence="2" id="KW-1185">Reference proteome</keyword>
<dbReference type="EMBL" id="ML994624">
    <property type="protein sequence ID" value="KAF2188339.1"/>
    <property type="molecule type" value="Genomic_DNA"/>
</dbReference>